<feature type="compositionally biased region" description="Polar residues" evidence="1">
    <location>
        <begin position="365"/>
        <end position="381"/>
    </location>
</feature>
<sequence length="381" mass="42400">MPQNKKSLMEDSPDNDGEEQEEEENGAREQHLPQQQPPRAAPLPPLPPQCNGPDTLKTHPAPSGVTNFDHWNPDLAAAYAKFLDNTVEVPKDYIKFFPESNQLLDITKVKSLTELSAGRINIIRFVKECGLLQWTWQNIEFLVGAAPACDAWGDFNKDPQYGPFITREFLLVHGKDFVGNPKSHLLGKKLQDILTSIQLGQEDMVYTLPNGDSRCILLFRDNLDTKGMFSKTGLLRPPYDSFSSGRRTLDKAAGIAFNFPIGPSTSKHDLFLGKSFHSNLSMFLALNIIPFTNSSRDFAAIRSIIHKAVMKSGVVRAAKGWERRVCSTNCPSVREWWVPNNTEALFEGSGIEKPVRSTKKKALGEQSNNTAEAGESQTQAN</sequence>
<evidence type="ECO:0000256" key="1">
    <source>
        <dbReference type="SAM" id="MobiDB-lite"/>
    </source>
</evidence>
<organism evidence="2 3">
    <name type="scientific">Blyttiomyces helicus</name>
    <dbReference type="NCBI Taxonomy" id="388810"/>
    <lineage>
        <taxon>Eukaryota</taxon>
        <taxon>Fungi</taxon>
        <taxon>Fungi incertae sedis</taxon>
        <taxon>Chytridiomycota</taxon>
        <taxon>Chytridiomycota incertae sedis</taxon>
        <taxon>Chytridiomycetes</taxon>
        <taxon>Chytridiomycetes incertae sedis</taxon>
        <taxon>Blyttiomyces</taxon>
    </lineage>
</organism>
<keyword evidence="3" id="KW-1185">Reference proteome</keyword>
<protein>
    <submittedName>
        <fullName evidence="2">Uncharacterized protein</fullName>
    </submittedName>
</protein>
<feature type="region of interest" description="Disordered" evidence="1">
    <location>
        <begin position="1"/>
        <end position="67"/>
    </location>
</feature>
<feature type="compositionally biased region" description="Acidic residues" evidence="1">
    <location>
        <begin position="11"/>
        <end position="24"/>
    </location>
</feature>
<feature type="compositionally biased region" description="Pro residues" evidence="1">
    <location>
        <begin position="35"/>
        <end position="50"/>
    </location>
</feature>
<evidence type="ECO:0000313" key="3">
    <source>
        <dbReference type="Proteomes" id="UP000269721"/>
    </source>
</evidence>
<accession>A0A4P9W4V2</accession>
<evidence type="ECO:0000313" key="2">
    <source>
        <dbReference type="EMBL" id="RKO87389.1"/>
    </source>
</evidence>
<feature type="region of interest" description="Disordered" evidence="1">
    <location>
        <begin position="349"/>
        <end position="381"/>
    </location>
</feature>
<reference evidence="3" key="1">
    <citation type="journal article" date="2018" name="Nat. Microbiol.">
        <title>Leveraging single-cell genomics to expand the fungal tree of life.</title>
        <authorList>
            <person name="Ahrendt S.R."/>
            <person name="Quandt C.A."/>
            <person name="Ciobanu D."/>
            <person name="Clum A."/>
            <person name="Salamov A."/>
            <person name="Andreopoulos B."/>
            <person name="Cheng J.F."/>
            <person name="Woyke T."/>
            <person name="Pelin A."/>
            <person name="Henrissat B."/>
            <person name="Reynolds N.K."/>
            <person name="Benny G.L."/>
            <person name="Smith M.E."/>
            <person name="James T.Y."/>
            <person name="Grigoriev I.V."/>
        </authorList>
    </citation>
    <scope>NUCLEOTIDE SEQUENCE [LARGE SCALE GENOMIC DNA]</scope>
</reference>
<dbReference type="Proteomes" id="UP000269721">
    <property type="component" value="Unassembled WGS sequence"/>
</dbReference>
<gene>
    <name evidence="2" type="ORF">BDK51DRAFT_26759</name>
</gene>
<proteinExistence type="predicted"/>
<dbReference type="AlphaFoldDB" id="A0A4P9W4V2"/>
<name>A0A4P9W4V2_9FUNG</name>
<dbReference type="EMBL" id="KZ997458">
    <property type="protein sequence ID" value="RKO87389.1"/>
    <property type="molecule type" value="Genomic_DNA"/>
</dbReference>